<reference evidence="5" key="1">
    <citation type="submission" date="2018-06" db="EMBL/GenBank/DDBJ databases">
        <authorList>
            <person name="Zhirakovskaya E."/>
        </authorList>
    </citation>
    <scope>NUCLEOTIDE SEQUENCE</scope>
</reference>
<dbReference type="Pfam" id="PF01418">
    <property type="entry name" value="HTH_6"/>
    <property type="match status" value="1"/>
</dbReference>
<keyword evidence="1" id="KW-0805">Transcription regulation</keyword>
<evidence type="ECO:0000256" key="1">
    <source>
        <dbReference type="ARBA" id="ARBA00023015"/>
    </source>
</evidence>
<dbReference type="InterPro" id="IPR009057">
    <property type="entry name" value="Homeodomain-like_sf"/>
</dbReference>
<dbReference type="PANTHER" id="PTHR30514:SF18">
    <property type="entry name" value="RPIR-FAMILY TRANSCRIPTIONAL REGULATOR"/>
    <property type="match status" value="1"/>
</dbReference>
<dbReference type="GO" id="GO:1901135">
    <property type="term" value="P:carbohydrate derivative metabolic process"/>
    <property type="evidence" value="ECO:0007669"/>
    <property type="project" value="InterPro"/>
</dbReference>
<dbReference type="GO" id="GO:0097367">
    <property type="term" value="F:carbohydrate derivative binding"/>
    <property type="evidence" value="ECO:0007669"/>
    <property type="project" value="InterPro"/>
</dbReference>
<keyword evidence="2" id="KW-0238">DNA-binding</keyword>
<dbReference type="Gene3D" id="1.10.10.10">
    <property type="entry name" value="Winged helix-like DNA-binding domain superfamily/Winged helix DNA-binding domain"/>
    <property type="match status" value="1"/>
</dbReference>
<dbReference type="Gene3D" id="3.40.50.10490">
    <property type="entry name" value="Glucose-6-phosphate isomerase like protein, domain 1"/>
    <property type="match status" value="1"/>
</dbReference>
<dbReference type="PROSITE" id="PS51071">
    <property type="entry name" value="HTH_RPIR"/>
    <property type="match status" value="1"/>
</dbReference>
<dbReference type="InterPro" id="IPR001347">
    <property type="entry name" value="SIS_dom"/>
</dbReference>
<evidence type="ECO:0000313" key="5">
    <source>
        <dbReference type="EMBL" id="VAW22203.1"/>
    </source>
</evidence>
<dbReference type="SUPFAM" id="SSF46689">
    <property type="entry name" value="Homeodomain-like"/>
    <property type="match status" value="1"/>
</dbReference>
<gene>
    <name evidence="5" type="ORF">MNBD_ALPHA12-1320</name>
</gene>
<sequence length="287" mass="32410">MSKSINKQLHDRFDDLTRAEKQLASLLLENYPVSALGSITTIAKKANVSSPTVARMVHKLGFSGFPQFQEAVRNELGDKFSTPIEKHSNWAENAPTTHILNSFTDAVMLNIRKTLSQIDPGQFDATCDLLADPARTVNIVGGRITRSLADYLFNHLQVIRPRVTYMTSNSNAWPHYILDIARGGILVIFDIRRYENDLLRLAEMASERGVQIVLFTDQWGSPISKFAAHKFNSQIEVPSGWDSAIVSMLILEALIAGVQTRTWPDTKARMKTLEELFDRTRLFRKFT</sequence>
<dbReference type="InterPro" id="IPR000281">
    <property type="entry name" value="HTH_RpiR"/>
</dbReference>
<protein>
    <submittedName>
        <fullName evidence="5">Transcriptional regulator, RpiR family</fullName>
    </submittedName>
</protein>
<dbReference type="EMBL" id="UOEO01000198">
    <property type="protein sequence ID" value="VAW22203.1"/>
    <property type="molecule type" value="Genomic_DNA"/>
</dbReference>
<evidence type="ECO:0000256" key="2">
    <source>
        <dbReference type="ARBA" id="ARBA00023125"/>
    </source>
</evidence>
<dbReference type="GO" id="GO:0003677">
    <property type="term" value="F:DNA binding"/>
    <property type="evidence" value="ECO:0007669"/>
    <property type="project" value="UniProtKB-KW"/>
</dbReference>
<dbReference type="AlphaFoldDB" id="A0A3B0U1I1"/>
<dbReference type="InterPro" id="IPR046348">
    <property type="entry name" value="SIS_dom_sf"/>
</dbReference>
<dbReference type="InterPro" id="IPR047640">
    <property type="entry name" value="RpiR-like"/>
</dbReference>
<dbReference type="GO" id="GO:0003700">
    <property type="term" value="F:DNA-binding transcription factor activity"/>
    <property type="evidence" value="ECO:0007669"/>
    <property type="project" value="InterPro"/>
</dbReference>
<keyword evidence="3" id="KW-0804">Transcription</keyword>
<proteinExistence type="predicted"/>
<dbReference type="Pfam" id="PF01380">
    <property type="entry name" value="SIS"/>
    <property type="match status" value="1"/>
</dbReference>
<name>A0A3B0U1I1_9ZZZZ</name>
<dbReference type="InterPro" id="IPR035472">
    <property type="entry name" value="RpiR-like_SIS"/>
</dbReference>
<evidence type="ECO:0000259" key="4">
    <source>
        <dbReference type="PROSITE" id="PS51071"/>
    </source>
</evidence>
<evidence type="ECO:0000256" key="3">
    <source>
        <dbReference type="ARBA" id="ARBA00023163"/>
    </source>
</evidence>
<accession>A0A3B0U1I1</accession>
<dbReference type="CDD" id="cd05013">
    <property type="entry name" value="SIS_RpiR"/>
    <property type="match status" value="1"/>
</dbReference>
<dbReference type="SUPFAM" id="SSF53697">
    <property type="entry name" value="SIS domain"/>
    <property type="match status" value="1"/>
</dbReference>
<organism evidence="5">
    <name type="scientific">hydrothermal vent metagenome</name>
    <dbReference type="NCBI Taxonomy" id="652676"/>
    <lineage>
        <taxon>unclassified sequences</taxon>
        <taxon>metagenomes</taxon>
        <taxon>ecological metagenomes</taxon>
    </lineage>
</organism>
<dbReference type="PANTHER" id="PTHR30514">
    <property type="entry name" value="GLUCOKINASE"/>
    <property type="match status" value="1"/>
</dbReference>
<feature type="domain" description="HTH rpiR-type" evidence="4">
    <location>
        <begin position="3"/>
        <end position="79"/>
    </location>
</feature>
<dbReference type="InterPro" id="IPR036388">
    <property type="entry name" value="WH-like_DNA-bd_sf"/>
</dbReference>